<dbReference type="BioCyc" id="CNIT1237085:G1324-2851-MONOMER"/>
<dbReference type="STRING" id="1237085.Ngar_c28510"/>
<organism evidence="1 2">
    <name type="scientific">Nitrososphaera gargensis (strain Ga9.2)</name>
    <dbReference type="NCBI Taxonomy" id="1237085"/>
    <lineage>
        <taxon>Archaea</taxon>
        <taxon>Nitrososphaerota</taxon>
        <taxon>Nitrososphaeria</taxon>
        <taxon>Nitrososphaerales</taxon>
        <taxon>Nitrososphaeraceae</taxon>
        <taxon>Nitrososphaera</taxon>
    </lineage>
</organism>
<keyword evidence="2" id="KW-1185">Reference proteome</keyword>
<evidence type="ECO:0000313" key="2">
    <source>
        <dbReference type="Proteomes" id="UP000008037"/>
    </source>
</evidence>
<proteinExistence type="predicted"/>
<evidence type="ECO:0000313" key="1">
    <source>
        <dbReference type="EMBL" id="AFU59771.1"/>
    </source>
</evidence>
<reference evidence="1 2" key="1">
    <citation type="journal article" date="2012" name="Environ. Microbiol.">
        <title>The genome of the ammonia-oxidizing Candidatus Nitrososphaera gargensis: insights into metabolic versatility and environmental adaptations.</title>
        <authorList>
            <person name="Spang A."/>
            <person name="Poehlein A."/>
            <person name="Offre P."/>
            <person name="Zumbragel S."/>
            <person name="Haider S."/>
            <person name="Rychlik N."/>
            <person name="Nowka B."/>
            <person name="Schmeisser C."/>
            <person name="Lebedeva E.V."/>
            <person name="Rattei T."/>
            <person name="Bohm C."/>
            <person name="Schmid M."/>
            <person name="Galushko A."/>
            <person name="Hatzenpichler R."/>
            <person name="Weinmaier T."/>
            <person name="Daniel R."/>
            <person name="Schleper C."/>
            <person name="Spieck E."/>
            <person name="Streit W."/>
            <person name="Wagner M."/>
        </authorList>
    </citation>
    <scope>NUCLEOTIDE SEQUENCE [LARGE SCALE GENOMIC DNA]</scope>
    <source>
        <strain evidence="2">Ga9.2</strain>
    </source>
</reference>
<dbReference type="HOGENOM" id="CLU_2565861_0_0_2"/>
<gene>
    <name evidence="1" type="ordered locus">Ngar_c28510</name>
</gene>
<sequence length="81" mass="9247">MDQILTDVNTEFAQYRLFVCKKEKKFVHADMLDVHFDGKCPSDGTDLEEVQDPRQTKCPRCGKELEIEEIKPLATADTSAE</sequence>
<dbReference type="Proteomes" id="UP000008037">
    <property type="component" value="Chromosome"/>
</dbReference>
<dbReference type="AlphaFoldDB" id="K0IEJ5"/>
<dbReference type="EMBL" id="CP002408">
    <property type="protein sequence ID" value="AFU59771.1"/>
    <property type="molecule type" value="Genomic_DNA"/>
</dbReference>
<protein>
    <submittedName>
        <fullName evidence="1">Uncharacterized protein</fullName>
    </submittedName>
</protein>
<dbReference type="InParanoid" id="K0IEJ5"/>
<name>K0IEJ5_NITGG</name>
<dbReference type="KEGG" id="nga:Ngar_c28510"/>
<accession>K0IEJ5</accession>